<evidence type="ECO:0000259" key="11">
    <source>
        <dbReference type="PROSITE" id="PS50847"/>
    </source>
</evidence>
<dbReference type="PROSITE" id="PS50847">
    <property type="entry name" value="GRAM_POS_ANCHORING"/>
    <property type="match status" value="1"/>
</dbReference>
<evidence type="ECO:0000256" key="6">
    <source>
        <dbReference type="ARBA" id="ARBA00023136"/>
    </source>
</evidence>
<dbReference type="Gene3D" id="2.60.40.10">
    <property type="entry name" value="Immunoglobulins"/>
    <property type="match status" value="4"/>
</dbReference>
<keyword evidence="3" id="KW-0964">Secreted</keyword>
<dbReference type="Proteomes" id="UP001556631">
    <property type="component" value="Unassembled WGS sequence"/>
</dbReference>
<evidence type="ECO:0000256" key="3">
    <source>
        <dbReference type="ARBA" id="ARBA00022525"/>
    </source>
</evidence>
<evidence type="ECO:0000256" key="5">
    <source>
        <dbReference type="ARBA" id="ARBA00023088"/>
    </source>
</evidence>
<feature type="chain" id="PRO_5047183464" description="Gram-positive cocci surface proteins LPxTG domain-containing protein" evidence="10">
    <location>
        <begin position="23"/>
        <end position="2107"/>
    </location>
</feature>
<dbReference type="NCBIfam" id="TIGR01451">
    <property type="entry name" value="B_ant_repeat"/>
    <property type="match status" value="7"/>
</dbReference>
<keyword evidence="6 9" id="KW-0472">Membrane</keyword>
<dbReference type="Gene3D" id="2.60.40.1170">
    <property type="entry name" value="Mu homology domain, subdomain B"/>
    <property type="match status" value="1"/>
</dbReference>
<dbReference type="InterPro" id="IPR001434">
    <property type="entry name" value="OmcB-like_DUF11"/>
</dbReference>
<feature type="signal peptide" evidence="10">
    <location>
        <begin position="1"/>
        <end position="22"/>
    </location>
</feature>
<keyword evidence="9" id="KW-0812">Transmembrane</keyword>
<feature type="region of interest" description="Disordered" evidence="8">
    <location>
        <begin position="2031"/>
        <end position="2078"/>
    </location>
</feature>
<dbReference type="EMBL" id="JBFPJR010000013">
    <property type="protein sequence ID" value="MEX0427867.1"/>
    <property type="molecule type" value="Genomic_DNA"/>
</dbReference>
<feature type="region of interest" description="Disordered" evidence="8">
    <location>
        <begin position="1423"/>
        <end position="1444"/>
    </location>
</feature>
<keyword evidence="4 10" id="KW-0732">Signal</keyword>
<protein>
    <recommendedName>
        <fullName evidence="11">Gram-positive cocci surface proteins LPxTG domain-containing protein</fullName>
    </recommendedName>
</protein>
<evidence type="ECO:0000256" key="7">
    <source>
        <dbReference type="ARBA" id="ARBA00023180"/>
    </source>
</evidence>
<proteinExistence type="predicted"/>
<dbReference type="Gene3D" id="2.60.40.740">
    <property type="match status" value="1"/>
</dbReference>
<evidence type="ECO:0000256" key="8">
    <source>
        <dbReference type="SAM" id="MobiDB-lite"/>
    </source>
</evidence>
<accession>A0ABV3SY47</accession>
<keyword evidence="13" id="KW-1185">Reference proteome</keyword>
<dbReference type="PANTHER" id="PTHR34819:SF3">
    <property type="entry name" value="CELL SURFACE PROTEIN"/>
    <property type="match status" value="1"/>
</dbReference>
<feature type="compositionally biased region" description="Low complexity" evidence="8">
    <location>
        <begin position="1430"/>
        <end position="1439"/>
    </location>
</feature>
<name>A0ABV3SY47_9ACTN</name>
<dbReference type="SUPFAM" id="SSF69179">
    <property type="entry name" value="Integrin domains"/>
    <property type="match status" value="1"/>
</dbReference>
<dbReference type="InterPro" id="IPR047589">
    <property type="entry name" value="DUF11_rpt"/>
</dbReference>
<dbReference type="InterPro" id="IPR051172">
    <property type="entry name" value="Chlamydia_OmcB"/>
</dbReference>
<feature type="compositionally biased region" description="Gly residues" evidence="8">
    <location>
        <begin position="2061"/>
        <end position="2075"/>
    </location>
</feature>
<keyword evidence="2" id="KW-0134">Cell wall</keyword>
<evidence type="ECO:0000256" key="9">
    <source>
        <dbReference type="SAM" id="Phobius"/>
    </source>
</evidence>
<dbReference type="Pfam" id="PF01345">
    <property type="entry name" value="DUF11"/>
    <property type="match status" value="11"/>
</dbReference>
<keyword evidence="7" id="KW-0325">Glycoprotein</keyword>
<dbReference type="InterPro" id="IPR032695">
    <property type="entry name" value="Integrin_dom_sf"/>
</dbReference>
<feature type="region of interest" description="Disordered" evidence="8">
    <location>
        <begin position="406"/>
        <end position="427"/>
    </location>
</feature>
<organism evidence="12 13">
    <name type="scientific">Nocardioides eburneus</name>
    <dbReference type="NCBI Taxonomy" id="3231482"/>
    <lineage>
        <taxon>Bacteria</taxon>
        <taxon>Bacillati</taxon>
        <taxon>Actinomycetota</taxon>
        <taxon>Actinomycetes</taxon>
        <taxon>Propionibacteriales</taxon>
        <taxon>Nocardioidaceae</taxon>
        <taxon>Nocardioides</taxon>
    </lineage>
</organism>
<dbReference type="InterPro" id="IPR019931">
    <property type="entry name" value="LPXTG_anchor"/>
</dbReference>
<feature type="domain" description="Gram-positive cocci surface proteins LPxTG" evidence="11">
    <location>
        <begin position="2073"/>
        <end position="2107"/>
    </location>
</feature>
<evidence type="ECO:0000256" key="4">
    <source>
        <dbReference type="ARBA" id="ARBA00022729"/>
    </source>
</evidence>
<dbReference type="InterPro" id="IPR013783">
    <property type="entry name" value="Ig-like_fold"/>
</dbReference>
<evidence type="ECO:0000313" key="12">
    <source>
        <dbReference type="EMBL" id="MEX0427867.1"/>
    </source>
</evidence>
<keyword evidence="5" id="KW-0572">Peptidoglycan-anchor</keyword>
<gene>
    <name evidence="12" type="ORF">AB3X52_09565</name>
</gene>
<evidence type="ECO:0000313" key="13">
    <source>
        <dbReference type="Proteomes" id="UP001556631"/>
    </source>
</evidence>
<sequence>MIALTLALVGVLVPMQVDIAQAANTQDFTSKFSTNANGAIITVGNNLLTCQASSSCTSAKNGAAVDDNSFTMVNLDADDDASTFNSSSSTLSLPAGATVLWAGLYWGARLDRGTGGSAGTGSYNQMQFRTPGGDYQTITASTATHDQFGPNTSSSNAYQRYADVTSLVSAAGNGAYWGANVVAGTGADRYAGWAMTVVYSAPGLPLRNLTVFDGFNAVGAGAPQNITVNGFTAPPYGTVDAQLTMVAYEGDLAQTGDYTRLNNTQLATGISPGSNFFDSTNDVNGSSVSSRTPADRNMLGFDIKNLGASGAIPNDATSATFTFSSNGDVYYPGVVGLAINLYAPDYTASSKTVVDLNGNNPARPGDTLQYTLNYVNTGQDPAVGVVSRDPLPANTTYVPDSLALVDPATGTTTSLTDDAGDDRGEVSDDTVTVRLGSGANATTGGRMACSGTGCTDDGTSRQTYTFKVTLDAEAGGTTVTNLANLDYATETTGTSATYTTNPASVDVTRRADLSITKDINPDPASVGGDIRSVITVTNKGPNDAQDVVMKDPVVAGSTIDNVEPPDGGSCQVADGVITCTMGDLPNGESRQIVIHGHIPSSSTQTTFTNVASVSTSSYDPDQTNNVATDTATLRRTSDMKITKSVTPASAAPGAQVTYTLEVSNNGPSDTSNVVLTDQVANAAQLTLGSVTGTTGGATCDTAQSGSLRCTVASLAAGATASVTLTGTLSSSLGAGVNVDNTATVTSGNADPDATNNSATARVTTTAPSADVQLTKKAPATVYGGGPITYTIQAQNTGPSDATNVVVTDTVPDTVTNFTATTDRGSCVVNGQQVTCTIATLTAGAAAQIQIAGTVVASAPASGTIANTATVTSGSTDPNTSNDAATATSNLSAHYDLSVEKTANRASLPGAAPRAIDYTITVRNAGPSTARGVTLSDLVPTGRGIVFDSYDGDATCDTSKVADTSAGDADHGLLTCSLDGPVAPGGTAVVHVHLTATETLEGTGDVTETVTVAGADDTDSGNNQATWTLSGDPYSDLSLSKTAPRTVRAGTQMDYTFVVTNTPPDPDEEQLVALAPTIADTLPAGVSFVSARVVDADGNTIGEPVCTTSGQDVSCVLPNDIQPNATETMVMTVAVAADAADGSNLLNTAEVIPQASNPDPTTQNNRSTATTTVQAVDDLQVHDMSVTMRTGDPAYDGPGSWRTATFTITNDGPSLARSVTFRMDVSADVGVRLVGDLADRCTLVNQELVCTIDGTDLAPGQSVTESVDLVVVSYEDPGDYTASVTASTTTPETTLANNTAQAPFTVGEARTDLQITKDSVDRVVNPADGHDAEVAGTTYGYTITLSTPDTAPDRYDADAQDVVLDDPMPAGFTATLVSTTQGTCSVADDGASVHCDIGTVAGYYPAQAPDVTVTVYGIIDPGTEGEQIPNTATATSTTPAMDGTPTKVSATKRLDIIEQADLQVVKTPDAQTSYAGGSAGFTLTAINAGPSDVEDAILTDTLPAGMTLDPANSPGCAVTGTTDDGREIVTCDDADHGGGGYLVEAGASVNVRVVAKTSSDDTAREVTNTAHVASPTAEDPDTGNNTTTVTTHLDVLADVAISAAVSTATPAAGQDITYTGYTINNGPSAAQHVTGDVTFPPGFVPVSYDVPNNDCTWSPEAPADPDSVAWSDTSYTLHCEPQDPSTPFEPGIAATSVVVMHIPGDTPAGTYTGPSKIATDTPESTYANNTAEAPVYVQHVSDTSITKTLVEPNPMVAGQPATWRLTVHNNGPSDANNVVIADQVPAKMSFVSATDESGSACPAPEIHDTETIVKCPMGTLKAGASTSATVTFQIAADAGDDELCNSALVGSGSLDPIAVDDPDDDVYSDNEDEACGTVKVPPTPPATDVGVRVTTPQKVHHPGDTARFTAVVRNRGPEQATDVVVRFPVPSGLTKVSGLVLRSSDGTSPEAHCTIVMGRTALVGRPAQPARSLVCTVGDLAPGQQVTYRITGTVWGSAGRRIALSGVVSHGERDTDPANDRSAAAVRLVARHAGGGNGGTTGGGNGHGGTPTSPATSATSGTSGGSAGGSSGGLPDTGGPERGYLVGGVAAVLVGLVLLVVGRRRRTR</sequence>
<evidence type="ECO:0000256" key="1">
    <source>
        <dbReference type="ARBA" id="ARBA00004167"/>
    </source>
</evidence>
<feature type="compositionally biased region" description="Gly residues" evidence="8">
    <location>
        <begin position="2032"/>
        <end position="2048"/>
    </location>
</feature>
<reference evidence="12 13" key="1">
    <citation type="submission" date="2024-07" db="EMBL/GenBank/DDBJ databases">
        <authorList>
            <person name="Lee S."/>
            <person name="Kang M."/>
        </authorList>
    </citation>
    <scope>NUCLEOTIDE SEQUENCE [LARGE SCALE GENOMIC DNA]</scope>
    <source>
        <strain evidence="12 13">DS6</strain>
    </source>
</reference>
<feature type="transmembrane region" description="Helical" evidence="9">
    <location>
        <begin position="2083"/>
        <end position="2101"/>
    </location>
</feature>
<feature type="compositionally biased region" description="Low complexity" evidence="8">
    <location>
        <begin position="2049"/>
        <end position="2060"/>
    </location>
</feature>
<evidence type="ECO:0000256" key="10">
    <source>
        <dbReference type="SAM" id="SignalP"/>
    </source>
</evidence>
<keyword evidence="9" id="KW-1133">Transmembrane helix</keyword>
<comment type="caution">
    <text evidence="12">The sequence shown here is derived from an EMBL/GenBank/DDBJ whole genome shotgun (WGS) entry which is preliminary data.</text>
</comment>
<comment type="subcellular location">
    <subcellularLocation>
        <location evidence="1">Membrane</location>
        <topology evidence="1">Single-pass membrane protein</topology>
    </subcellularLocation>
</comment>
<dbReference type="PANTHER" id="PTHR34819">
    <property type="entry name" value="LARGE CYSTEINE-RICH PERIPLASMIC PROTEIN OMCB"/>
    <property type="match status" value="1"/>
</dbReference>
<evidence type="ECO:0000256" key="2">
    <source>
        <dbReference type="ARBA" id="ARBA00022512"/>
    </source>
</evidence>